<evidence type="ECO:0000313" key="2">
    <source>
        <dbReference type="Proteomes" id="UP000184550"/>
    </source>
</evidence>
<protein>
    <submittedName>
        <fullName evidence="1">Uncharacterized protein</fullName>
    </submittedName>
</protein>
<dbReference type="Proteomes" id="UP000184550">
    <property type="component" value="Unassembled WGS sequence"/>
</dbReference>
<dbReference type="EMBL" id="CZCU02000005">
    <property type="protein sequence ID" value="VXD10348.1"/>
    <property type="molecule type" value="Genomic_DNA"/>
</dbReference>
<keyword evidence="2" id="KW-1185">Reference proteome</keyword>
<dbReference type="AlphaFoldDB" id="A0A7Z9DVI3"/>
<gene>
    <name evidence="1" type="ORF">PL8927_1020003</name>
</gene>
<accession>A0A7Z9DVI3</accession>
<organism evidence="1 2">
    <name type="scientific">Planktothrix serta PCC 8927</name>
    <dbReference type="NCBI Taxonomy" id="671068"/>
    <lineage>
        <taxon>Bacteria</taxon>
        <taxon>Bacillati</taxon>
        <taxon>Cyanobacteriota</taxon>
        <taxon>Cyanophyceae</taxon>
        <taxon>Oscillatoriophycideae</taxon>
        <taxon>Oscillatoriales</taxon>
        <taxon>Microcoleaceae</taxon>
        <taxon>Planktothrix</taxon>
    </lineage>
</organism>
<name>A0A7Z9DVI3_9CYAN</name>
<proteinExistence type="predicted"/>
<sequence>MLFTNQKNYPLSKTPDNSVRIAQFFRLIPKNWGVNLTPQFLKMKQPCLNKGGTDPPKSPFLRGI</sequence>
<evidence type="ECO:0000313" key="1">
    <source>
        <dbReference type="EMBL" id="VXD10348.1"/>
    </source>
</evidence>
<comment type="caution">
    <text evidence="1">The sequence shown here is derived from an EMBL/GenBank/DDBJ whole genome shotgun (WGS) entry which is preliminary data.</text>
</comment>
<reference evidence="1" key="1">
    <citation type="submission" date="2019-10" db="EMBL/GenBank/DDBJ databases">
        <authorList>
            <consortium name="Genoscope - CEA"/>
            <person name="William W."/>
        </authorList>
    </citation>
    <scope>NUCLEOTIDE SEQUENCE [LARGE SCALE GENOMIC DNA]</scope>
    <source>
        <strain evidence="1">BBR_PRJEB10992</strain>
    </source>
</reference>